<keyword evidence="2" id="KW-1185">Reference proteome</keyword>
<evidence type="ECO:0000313" key="1">
    <source>
        <dbReference type="EMBL" id="GMA96459.1"/>
    </source>
</evidence>
<name>A0ABQ6KAW7_9MICO</name>
<proteinExistence type="predicted"/>
<reference evidence="2" key="1">
    <citation type="journal article" date="2019" name="Int. J. Syst. Evol. Microbiol.">
        <title>The Global Catalogue of Microorganisms (GCM) 10K type strain sequencing project: providing services to taxonomists for standard genome sequencing and annotation.</title>
        <authorList>
            <consortium name="The Broad Institute Genomics Platform"/>
            <consortium name="The Broad Institute Genome Sequencing Center for Infectious Disease"/>
            <person name="Wu L."/>
            <person name="Ma J."/>
        </authorList>
    </citation>
    <scope>NUCLEOTIDE SEQUENCE [LARGE SCALE GENOMIC DNA]</scope>
    <source>
        <strain evidence="2">NBRC 108894</strain>
    </source>
</reference>
<organism evidence="1 2">
    <name type="scientific">Pseudolysinimonas kribbensis</name>
    <dbReference type="NCBI Taxonomy" id="433641"/>
    <lineage>
        <taxon>Bacteria</taxon>
        <taxon>Bacillati</taxon>
        <taxon>Actinomycetota</taxon>
        <taxon>Actinomycetes</taxon>
        <taxon>Micrococcales</taxon>
        <taxon>Microbacteriaceae</taxon>
        <taxon>Pseudolysinimonas</taxon>
    </lineage>
</organism>
<comment type="caution">
    <text evidence="1">The sequence shown here is derived from an EMBL/GenBank/DDBJ whole genome shotgun (WGS) entry which is preliminary data.</text>
</comment>
<dbReference type="EMBL" id="BSVB01000001">
    <property type="protein sequence ID" value="GMA96459.1"/>
    <property type="molecule type" value="Genomic_DNA"/>
</dbReference>
<protein>
    <submittedName>
        <fullName evidence="1">Uncharacterized protein</fullName>
    </submittedName>
</protein>
<sequence length="249" mass="27345">MSQLPRLRVTQRCLRDDLGLDVAHASRDARHYCAEHEALQTFVGKRSGAPDVGEPALRMGPSHGSVKTLHINRGRAVTIFDADKNVCWLIGYGPTHAKGEDRDVFNDFERLDGRGELLPTADDYELLETLSTAAQIDALTELGLALYEEARSEPGVEVNRTLGLKDGKEGSMLIVVDLEVFDDGEAEQGWIVFTIPPQTGIGEEQLYDVLGAILPANMDGDSLTMVAKVGDRAINYNELAWTWSCYPDA</sequence>
<dbReference type="Proteomes" id="UP001157034">
    <property type="component" value="Unassembled WGS sequence"/>
</dbReference>
<accession>A0ABQ6KAW7</accession>
<evidence type="ECO:0000313" key="2">
    <source>
        <dbReference type="Proteomes" id="UP001157034"/>
    </source>
</evidence>
<gene>
    <name evidence="1" type="ORF">GCM10025881_32830</name>
</gene>